<feature type="compositionally biased region" description="Pro residues" evidence="1">
    <location>
        <begin position="1"/>
        <end position="10"/>
    </location>
</feature>
<evidence type="ECO:0000313" key="3">
    <source>
        <dbReference type="Proteomes" id="UP001148299"/>
    </source>
</evidence>
<proteinExistence type="predicted"/>
<dbReference type="AlphaFoldDB" id="A0A9W9UMY5"/>
<accession>A0A9W9UMY5</accession>
<reference evidence="2" key="1">
    <citation type="submission" date="2022-12" db="EMBL/GenBank/DDBJ databases">
        <authorList>
            <person name="Petersen C."/>
        </authorList>
    </citation>
    <scope>NUCLEOTIDE SEQUENCE</scope>
    <source>
        <strain evidence="2">IBT 35675</strain>
    </source>
</reference>
<name>A0A9W9UMY5_PENBR</name>
<organism evidence="2 3">
    <name type="scientific">Penicillium brevicompactum</name>
    <dbReference type="NCBI Taxonomy" id="5074"/>
    <lineage>
        <taxon>Eukaryota</taxon>
        <taxon>Fungi</taxon>
        <taxon>Dikarya</taxon>
        <taxon>Ascomycota</taxon>
        <taxon>Pezizomycotina</taxon>
        <taxon>Eurotiomycetes</taxon>
        <taxon>Eurotiomycetidae</taxon>
        <taxon>Eurotiales</taxon>
        <taxon>Aspergillaceae</taxon>
        <taxon>Penicillium</taxon>
    </lineage>
</organism>
<feature type="region of interest" description="Disordered" evidence="1">
    <location>
        <begin position="1"/>
        <end position="30"/>
    </location>
</feature>
<dbReference type="Proteomes" id="UP001148299">
    <property type="component" value="Unassembled WGS sequence"/>
</dbReference>
<gene>
    <name evidence="2" type="ORF">N7541_007956</name>
</gene>
<protein>
    <submittedName>
        <fullName evidence="2">Uncharacterized protein</fullName>
    </submittedName>
</protein>
<keyword evidence="3" id="KW-1185">Reference proteome</keyword>
<evidence type="ECO:0000313" key="2">
    <source>
        <dbReference type="EMBL" id="KAJ5350229.1"/>
    </source>
</evidence>
<dbReference type="Gene3D" id="1.25.40.10">
    <property type="entry name" value="Tetratricopeptide repeat domain"/>
    <property type="match status" value="1"/>
</dbReference>
<dbReference type="SUPFAM" id="SSF48452">
    <property type="entry name" value="TPR-like"/>
    <property type="match status" value="1"/>
</dbReference>
<dbReference type="EMBL" id="JAPZBR010000006">
    <property type="protein sequence ID" value="KAJ5350229.1"/>
    <property type="molecule type" value="Genomic_DNA"/>
</dbReference>
<evidence type="ECO:0000256" key="1">
    <source>
        <dbReference type="SAM" id="MobiDB-lite"/>
    </source>
</evidence>
<reference evidence="2" key="2">
    <citation type="journal article" date="2023" name="IMA Fungus">
        <title>Comparative genomic study of the Penicillium genus elucidates a diverse pangenome and 15 lateral gene transfer events.</title>
        <authorList>
            <person name="Petersen C."/>
            <person name="Sorensen T."/>
            <person name="Nielsen M.R."/>
            <person name="Sondergaard T.E."/>
            <person name="Sorensen J.L."/>
            <person name="Fitzpatrick D.A."/>
            <person name="Frisvad J.C."/>
            <person name="Nielsen K.L."/>
        </authorList>
    </citation>
    <scope>NUCLEOTIDE SEQUENCE</scope>
    <source>
        <strain evidence="2">IBT 35675</strain>
    </source>
</reference>
<comment type="caution">
    <text evidence="2">The sequence shown here is derived from an EMBL/GenBank/DDBJ whole genome shotgun (WGS) entry which is preliminary data.</text>
</comment>
<dbReference type="InterPro" id="IPR011990">
    <property type="entry name" value="TPR-like_helical_dom_sf"/>
</dbReference>
<sequence>MEISPLPPDNPSFSRPFADTQEEEDRAVLSPDTKCSLGASSALVRPTTLCANSLRYLHLLLQSTYTMLPSISHDTAYGVQINLTSGSFYWCDDYGLGVQEKELLRLEAKFLQHSLELDEGDQLEKVSRYIEDKAKGIKTSGSSLLVAPQVKKNLETLEGDAKFLNLLRSGFSGPIRAGKIWGDCKYKEMVTFTKQRFGPAYALLIICVFGARIPGDPQGTSAHRSGQNWHATVMNGGAHQSINVGSLTWSTRRTQFLALVHSMSRICIRKDILWRGLLLQHRWDRNGNRTTASRTDITDFAELFANENTLDQEIEGCLNCGLIRRFTLEDGTQCYTLNGGLESWQHCDYSRQLWVALFAFAAYIYPRDEKLEDSFRATGKLLMPVMDLLWEYLKEGDFQDLPYIVRASFIEASLSACRLANAAHAKSIVSTVRRLQVPFVPPHLAAMLSWQESVSLRWEGEIDKSDTVLDGIFHQLPEAPKSDPDIRLYCAYGRLVFSRAENAIMRNDFDRAWQYVDRWESRSHPPSMMEVKLSRLFNTVFGRIARYTGKFLYAQHCFERCLHNDDPSYRHIQFHLADIYCELGCAELAKDLLLGDVEKLRQKNSQKLKAFRRLALPLAEAHINLRELNAARYTLEEALKVYESIKDHDVTDQLGHVRTLISLARVDWYECMYSGANERLKRATALVESYSTFITLGFDFAFITLFHSVVKRALANELLSEVSRGYFMAGNGTYFFEEISSSAWKCISSHNMELSSVPFGLKNSQRTAH</sequence>